<keyword evidence="1" id="KW-1133">Transmembrane helix</keyword>
<dbReference type="InterPro" id="IPR012373">
    <property type="entry name" value="Ferrdict_sens_TM"/>
</dbReference>
<evidence type="ECO:0000259" key="3">
    <source>
        <dbReference type="Pfam" id="PF16344"/>
    </source>
</evidence>
<dbReference type="PANTHER" id="PTHR30273:SF2">
    <property type="entry name" value="PROTEIN FECR"/>
    <property type="match status" value="1"/>
</dbReference>
<feature type="domain" description="FecR protein" evidence="2">
    <location>
        <begin position="177"/>
        <end position="272"/>
    </location>
</feature>
<feature type="domain" description="Protein FecR C-terminal" evidence="3">
    <location>
        <begin position="316"/>
        <end position="382"/>
    </location>
</feature>
<proteinExistence type="predicted"/>
<dbReference type="InterPro" id="IPR006860">
    <property type="entry name" value="FecR"/>
</dbReference>
<protein>
    <submittedName>
        <fullName evidence="4">FecR family protein</fullName>
    </submittedName>
</protein>
<accession>A0A4R0NPP1</accession>
<dbReference type="Gene3D" id="2.60.120.1440">
    <property type="match status" value="1"/>
</dbReference>
<dbReference type="PANTHER" id="PTHR30273">
    <property type="entry name" value="PERIPLASMIC SIGNAL SENSOR AND SIGMA FACTOR ACTIVATOR FECR-RELATED"/>
    <property type="match status" value="1"/>
</dbReference>
<evidence type="ECO:0000259" key="2">
    <source>
        <dbReference type="Pfam" id="PF04773"/>
    </source>
</evidence>
<evidence type="ECO:0000313" key="5">
    <source>
        <dbReference type="Proteomes" id="UP000293347"/>
    </source>
</evidence>
<comment type="caution">
    <text evidence="4">The sequence shown here is derived from an EMBL/GenBank/DDBJ whole genome shotgun (WGS) entry which is preliminary data.</text>
</comment>
<dbReference type="OrthoDB" id="1099963at2"/>
<dbReference type="RefSeq" id="WP_131592694.1">
    <property type="nucleotide sequence ID" value="NZ_SJSL01000001.1"/>
</dbReference>
<name>A0A4R0NPP1_9SPHI</name>
<gene>
    <name evidence="4" type="ORF">EZ437_01890</name>
</gene>
<keyword evidence="5" id="KW-1185">Reference proteome</keyword>
<reference evidence="4 5" key="1">
    <citation type="submission" date="2019-02" db="EMBL/GenBank/DDBJ databases">
        <title>Pedobacter sp. RP-1-14 sp. nov., isolated from Arctic soil.</title>
        <authorList>
            <person name="Dahal R.H."/>
        </authorList>
    </citation>
    <scope>NUCLEOTIDE SEQUENCE [LARGE SCALE GENOMIC DNA]</scope>
    <source>
        <strain evidence="4 5">RP-1-14</strain>
    </source>
</reference>
<dbReference type="GO" id="GO:0016989">
    <property type="term" value="F:sigma factor antagonist activity"/>
    <property type="evidence" value="ECO:0007669"/>
    <property type="project" value="TreeGrafter"/>
</dbReference>
<dbReference type="Gene3D" id="3.55.50.30">
    <property type="match status" value="1"/>
</dbReference>
<evidence type="ECO:0000256" key="1">
    <source>
        <dbReference type="SAM" id="Phobius"/>
    </source>
</evidence>
<dbReference type="AlphaFoldDB" id="A0A4R0NPP1"/>
<dbReference type="Pfam" id="PF16344">
    <property type="entry name" value="FecR_C"/>
    <property type="match status" value="1"/>
</dbReference>
<feature type="transmembrane region" description="Helical" evidence="1">
    <location>
        <begin position="75"/>
        <end position="98"/>
    </location>
</feature>
<dbReference type="Proteomes" id="UP000293347">
    <property type="component" value="Unassembled WGS sequence"/>
</dbReference>
<dbReference type="Pfam" id="PF04773">
    <property type="entry name" value="FecR"/>
    <property type="match status" value="1"/>
</dbReference>
<organism evidence="4 5">
    <name type="scientific">Pedobacter psychroterrae</name>
    <dbReference type="NCBI Taxonomy" id="2530453"/>
    <lineage>
        <taxon>Bacteria</taxon>
        <taxon>Pseudomonadati</taxon>
        <taxon>Bacteroidota</taxon>
        <taxon>Sphingobacteriia</taxon>
        <taxon>Sphingobacteriales</taxon>
        <taxon>Sphingobacteriaceae</taxon>
        <taxon>Pedobacter</taxon>
    </lineage>
</organism>
<keyword evidence="1" id="KW-0472">Membrane</keyword>
<dbReference type="EMBL" id="SJSL01000001">
    <property type="protein sequence ID" value="TCD02766.1"/>
    <property type="molecule type" value="Genomic_DNA"/>
</dbReference>
<keyword evidence="1" id="KW-0812">Transmembrane</keyword>
<sequence>MKTMNRKQAEELIQKYDSGSASTEEKAMLDNWFLHESQQSAFTEEDHKFLMLKSEIWRATMKQAGLAPVARKIRIGLWTGIAAAIALITLSAALLIYISSNPSHGVNEQYANDVAPGGNKATLTLADGKKISLTEAEQGNLALQAGVIITKLADGKIIYSVIATDESTEPAGIMVNTISTPNGGKYEVILPDGTKVILNSASSLTFPTAFIGSEREVKLDGEAYFEVAKDNKKRFIVNSGIQSVEVLGTHFNINAYDDEQRIKTTLVEGSVKVSAGQYATLLVPGQQSVTGRDGTRNISKSYVDVEKEIAWKNGILSFEQDDVKSVMRKISKWYDVAIEYSGAFPDERFFGEISRQSNLSEVARILELNNIHLEIKGKTVKVSYVPSTSSKSSSNKIN</sequence>
<dbReference type="InterPro" id="IPR032508">
    <property type="entry name" value="FecR_C"/>
</dbReference>
<evidence type="ECO:0000313" key="4">
    <source>
        <dbReference type="EMBL" id="TCD02766.1"/>
    </source>
</evidence>